<dbReference type="EMBL" id="BSOU01000002">
    <property type="protein sequence ID" value="GLR73652.1"/>
    <property type="molecule type" value="Genomic_DNA"/>
</dbReference>
<dbReference type="PANTHER" id="PTHR10953">
    <property type="entry name" value="UBIQUITIN-ACTIVATING ENZYME E1"/>
    <property type="match status" value="1"/>
</dbReference>
<evidence type="ECO:0000313" key="2">
    <source>
        <dbReference type="EMBL" id="GLR73652.1"/>
    </source>
</evidence>
<dbReference type="GO" id="GO:0004792">
    <property type="term" value="F:thiosulfate-cyanide sulfurtransferase activity"/>
    <property type="evidence" value="ECO:0007669"/>
    <property type="project" value="TreeGrafter"/>
</dbReference>
<proteinExistence type="predicted"/>
<name>A0A2S7X7T8_9GAMM</name>
<reference evidence="2" key="1">
    <citation type="journal article" date="2014" name="Int. J. Syst. Evol. Microbiol.">
        <title>Complete genome of a new Firmicutes species belonging to the dominant human colonic microbiota ('Ruminococcus bicirculans') reveals two chromosomes and a selective capacity to utilize plant glucans.</title>
        <authorList>
            <consortium name="NISC Comparative Sequencing Program"/>
            <person name="Wegmann U."/>
            <person name="Louis P."/>
            <person name="Goesmann A."/>
            <person name="Henrissat B."/>
            <person name="Duncan S.H."/>
            <person name="Flint H.J."/>
        </authorList>
    </citation>
    <scope>NUCLEOTIDE SEQUENCE</scope>
    <source>
        <strain evidence="2">NBRC 105001</strain>
    </source>
</reference>
<organism evidence="3 4">
    <name type="scientific">Aliivibrio sifiae</name>
    <dbReference type="NCBI Taxonomy" id="566293"/>
    <lineage>
        <taxon>Bacteria</taxon>
        <taxon>Pseudomonadati</taxon>
        <taxon>Pseudomonadota</taxon>
        <taxon>Gammaproteobacteria</taxon>
        <taxon>Vibrionales</taxon>
        <taxon>Vibrionaceae</taxon>
        <taxon>Aliivibrio</taxon>
    </lineage>
</organism>
<feature type="domain" description="THIF-type NAD/FAD binding fold" evidence="1">
    <location>
        <begin position="118"/>
        <end position="353"/>
    </location>
</feature>
<reference evidence="3 4" key="2">
    <citation type="submission" date="2016-12" db="EMBL/GenBank/DDBJ databases">
        <title>Diversity of luminous bacteria.</title>
        <authorList>
            <person name="Yoshizawa S."/>
            <person name="Kogure K."/>
        </authorList>
    </citation>
    <scope>NUCLEOTIDE SEQUENCE [LARGE SCALE GENOMIC DNA]</scope>
    <source>
        <strain evidence="3 4">NBRC 105001</strain>
    </source>
</reference>
<dbReference type="OrthoDB" id="9804286at2"/>
<dbReference type="GO" id="GO:0008641">
    <property type="term" value="F:ubiquitin-like modifier activating enzyme activity"/>
    <property type="evidence" value="ECO:0007669"/>
    <property type="project" value="InterPro"/>
</dbReference>
<dbReference type="GO" id="GO:0016779">
    <property type="term" value="F:nucleotidyltransferase activity"/>
    <property type="evidence" value="ECO:0007669"/>
    <property type="project" value="TreeGrafter"/>
</dbReference>
<keyword evidence="5" id="KW-1185">Reference proteome</keyword>
<dbReference type="Proteomes" id="UP000239273">
    <property type="component" value="Unassembled WGS sequence"/>
</dbReference>
<dbReference type="InterPro" id="IPR045886">
    <property type="entry name" value="ThiF/MoeB/HesA"/>
</dbReference>
<reference evidence="5" key="3">
    <citation type="journal article" date="2019" name="Int. J. Syst. Evol. Microbiol.">
        <title>The Global Catalogue of Microorganisms (GCM) 10K type strain sequencing project: providing services to taxonomists for standard genome sequencing and annotation.</title>
        <authorList>
            <consortium name="The Broad Institute Genomics Platform"/>
            <consortium name="The Broad Institute Genome Sequencing Center for Infectious Disease"/>
            <person name="Wu L."/>
            <person name="Ma J."/>
        </authorList>
    </citation>
    <scope>NUCLEOTIDE SEQUENCE [LARGE SCALE GENOMIC DNA]</scope>
    <source>
        <strain evidence="5">NBRC 105001</strain>
    </source>
</reference>
<accession>A0A2S7X7T8</accession>
<gene>
    <name evidence="3" type="ORF">BTO23_13850</name>
    <name evidence="2" type="ORF">GCM10007855_05260</name>
</gene>
<comment type="caution">
    <text evidence="3">The sequence shown here is derived from an EMBL/GenBank/DDBJ whole genome shotgun (WGS) entry which is preliminary data.</text>
</comment>
<dbReference type="SUPFAM" id="SSF69572">
    <property type="entry name" value="Activating enzymes of the ubiquitin-like proteins"/>
    <property type="match status" value="1"/>
</dbReference>
<evidence type="ECO:0000313" key="5">
    <source>
        <dbReference type="Proteomes" id="UP001156660"/>
    </source>
</evidence>
<dbReference type="Pfam" id="PF00899">
    <property type="entry name" value="ThiF"/>
    <property type="match status" value="1"/>
</dbReference>
<dbReference type="InterPro" id="IPR000594">
    <property type="entry name" value="ThiF_NAD_FAD-bd"/>
</dbReference>
<dbReference type="AlphaFoldDB" id="A0A2S7X7T8"/>
<dbReference type="RefSeq" id="WP_105063817.1">
    <property type="nucleotide sequence ID" value="NZ_BSOU01000002.1"/>
</dbReference>
<dbReference type="GO" id="GO:0032446">
    <property type="term" value="P:protein modification by small protein conjugation"/>
    <property type="evidence" value="ECO:0007669"/>
    <property type="project" value="TreeGrafter"/>
</dbReference>
<dbReference type="Proteomes" id="UP001156660">
    <property type="component" value="Unassembled WGS sequence"/>
</dbReference>
<dbReference type="Gene3D" id="3.40.50.720">
    <property type="entry name" value="NAD(P)-binding Rossmann-like Domain"/>
    <property type="match status" value="1"/>
</dbReference>
<dbReference type="EMBL" id="MSCP01000002">
    <property type="protein sequence ID" value="PQJ87206.1"/>
    <property type="molecule type" value="Genomic_DNA"/>
</dbReference>
<protein>
    <recommendedName>
        <fullName evidence="1">THIF-type NAD/FAD binding fold domain-containing protein</fullName>
    </recommendedName>
</protein>
<evidence type="ECO:0000313" key="4">
    <source>
        <dbReference type="Proteomes" id="UP000239273"/>
    </source>
</evidence>
<sequence>MVDDIYRLKASIALVYNDNVLDIFLSNKREQFKITIDYEQIVELLFSFDGDKTVGDILGIYKNIDSDDLFDLILFFLKKNVLIKVDCKYPETFVSEQYRLINFFEDYCSSTSDVISSLKLISTSKIMIVGIGAVGTWVSESLIRTGLKNITLVDDDTVEISNLHRQGMFFIDDVGKFKVDVLSENLCNISSGVKVIKIKDKLTPDFFSKYDDKYDLIINCADKPSVDETTRIIARFCMEHKIPHIVGGGYNLHLTLIGQTIIPNRTACVMCFEKHLQKINNADLDGVKKLTRKNRKIGSFSPLSTIAASLAAIDAIKIVSGKYDYISNSNSRIEFDVRERDINKHFVEKNENCDWCGNNGLYN</sequence>
<dbReference type="InterPro" id="IPR035985">
    <property type="entry name" value="Ubiquitin-activating_enz"/>
</dbReference>
<dbReference type="GO" id="GO:0005737">
    <property type="term" value="C:cytoplasm"/>
    <property type="evidence" value="ECO:0007669"/>
    <property type="project" value="TreeGrafter"/>
</dbReference>
<reference evidence="2" key="4">
    <citation type="submission" date="2023-01" db="EMBL/GenBank/DDBJ databases">
        <title>Draft genome sequence of Aliivibrio sifiae strain NBRC 105001.</title>
        <authorList>
            <person name="Sun Q."/>
            <person name="Mori K."/>
        </authorList>
    </citation>
    <scope>NUCLEOTIDE SEQUENCE</scope>
    <source>
        <strain evidence="2">NBRC 105001</strain>
    </source>
</reference>
<evidence type="ECO:0000313" key="3">
    <source>
        <dbReference type="EMBL" id="PQJ87206.1"/>
    </source>
</evidence>
<dbReference type="PANTHER" id="PTHR10953:SF102">
    <property type="entry name" value="ADENYLYLTRANSFERASE AND SULFURTRANSFERASE MOCS3"/>
    <property type="match status" value="1"/>
</dbReference>
<evidence type="ECO:0000259" key="1">
    <source>
        <dbReference type="Pfam" id="PF00899"/>
    </source>
</evidence>